<evidence type="ECO:0000256" key="1">
    <source>
        <dbReference type="SAM" id="Coils"/>
    </source>
</evidence>
<dbReference type="InterPro" id="IPR040401">
    <property type="entry name" value="CCDC162"/>
</dbReference>
<feature type="coiled-coil region" evidence="1">
    <location>
        <begin position="1865"/>
        <end position="1928"/>
    </location>
</feature>
<sequence>MQRRQMSYRKPQKGMARSMTSAHVAPASSPSTKSPPKCLAKTGSIAAATLAHALERSEASASPAVDSNTFAASYWKQQVIATKRKLAAVVDRHTRDVLVMKQRLHRPIDNDETASLPHCSALDDARDATLRAIVSKPTAEPPPIPIDALVGRLGEPAEINVHALVVSHVEDLLARCRVAHLHTLSTLARTSPLAATDLIAAFDRASEPLYERQHDLCHQLARLCATQTVDAVDLKQFIHFMDAQQTHLKLSTRFRQRMEYLGMTHRSILLRRMHEIAKSSSNATAAPPRFLLHEAELDAAIEANLATLGIQEAPTAAAGNSRSSTDDLLAMLRRDFAALFHRHVSAFQDDSMPRKSSGRQAATSSGLFPEISSAQRHQRILLTDKRAANCMTFEAEVKFLGATDAQYALDRLEGLAASHMKRALLTIDPIPLRSTSVALVEPPNTPSLPDAKLKVYYILRFLVLRQFKHRIAHALNFLRSIETHVLLDRAWLDAADADHEDTAADGQERSYDRIDESKNDDSNARHNFVLVDDVGRPFVYTAALDDAAELELDLVTIGSVVTSLDERQDLRPPPASSSSSIAAVVDRISVLTDLFRSAAWYVEAKCKLVAKLFDAVYMHVTSAAAATEAANDLLTLIAARPVVDFTQRYFWDAIVSQVVAFDVQVKALDGFESALPSPVGGEIAARTIDDVLNSPAEAAAEARQAMRRAIAAVEAAIRPKTVLEGLALQRAVCEQAVVCWHVVATEETAYVTTASTLSPAIFANYYSKPSGAATLVLQGANEAYRRAVHKQQPPPHEHAMPASPSKLGDQIHALGVAYVDVLARAVSFLELQWRLRDELYATALLETIHRAHFQALQPPDDDKDSALLRSLSMSSKEQSLLDQTPAIEALAFVQVLRETSVVAWIAHHLNESSQRWLALTLDVQQVERTYLEVALAFNAMVLEPTLDFEASHAHLVATIVATSLANPSLDQNHKNFLAQVTSVVGQRALHDKIRARVQTELKAAAAICLDVERERDAVRRLVADRMDLDPTTDVTERVHEYLVELVESVKMPALVEPLVAEVNALRQLARSMPPTTINPFTLGGLSDRETLDAWLFRQLAPMEEQLGVAVATTAIDGVKSMAKGESIESLWCNAPHGDLVSVQYLPHVHEVIKRFAKTSIVHGRVVVRIAADAEPNLRRLIRLYRACVDVTTLLSVRAALHRSSSDDVFGSDLRDMLGQLHHDCFGRHDAAATHVNDLLVDWLETKRTYLKALHTSTVQAMQSEILLKAAATSQAAAYLLHEGSSIVGPAAASRPKTHVATHFIHALSSADCTTARNVWKLLEQRAGPLVSTAIVYLHKFQAFQALREYFMTKLSHVDGSAAAKSTEMAAIVSTELATTAAKEDEGGGNRPRRQASNMFLPGFPIPDSKELDVMVDSLRHYIEMQLVERDISMCRTRFEAVVKTLDDVSSPKRRPAVVGGQAKLNTVDIFVENVTSVCAALDTIDSKESHDRIRSLCRAFMAAYEDDVRFRQAATQSLDAQLRHRVAALELHQSKLEAKVKQLEETADEVLATRVVDKAYKIIFELEEAHQSIEMAQEQLEVEKARIVADMRAEYDAKLRDLSLALIKQQGQFQEFRTAVQNDLRVQLHDVQKSSAAKFIETGIPMQIKSQLVRSMRTNVDMEKVLEENTALKQTLTKLRTMYELKDATTQAAHGKAEAVLAAQLAKASLVFHQKSQVDAQLAATQTQVVALQKDLLKAQASLSSAALAASLSGTKSAAEMKQRTASLGSVVQASKLAMRLAARQKAKALLDDKVSRRSSGRSGRSGSSSTRFVDDCVDEGDEDEESEEDEDEQEQEDGREEHDEDCTRLRASYMRSTHHLHREIRRLQRQLAKETKAKTAALEQLQASRASAQVLLEHENTKLQANLADTQRRYVQAVHEIGALQQQLRPEPAGHTLARTALPERPKSCFPCPPAEATPRPKSSFTLRRPKTSFVRPKTSRPTTVDEGDNNQIDGGDVKRPSSAAVTKTPRKFDVLRREEETAAVEGIAQTLVARTKPLYR</sequence>
<evidence type="ECO:0000313" key="4">
    <source>
        <dbReference type="Proteomes" id="UP000481153"/>
    </source>
</evidence>
<keyword evidence="1" id="KW-0175">Coiled coil</keyword>
<feature type="compositionally biased region" description="Low complexity" evidence="2">
    <location>
        <begin position="1801"/>
        <end position="1810"/>
    </location>
</feature>
<dbReference type="VEuPathDB" id="FungiDB:AeMF1_020908"/>
<dbReference type="PANTHER" id="PTHR33331:SF13">
    <property type="entry name" value="COILED-COIL DOMAIN CONTAINING 162"/>
    <property type="match status" value="1"/>
</dbReference>
<feature type="compositionally biased region" description="Basic residues" evidence="2">
    <location>
        <begin position="1"/>
        <end position="12"/>
    </location>
</feature>
<protein>
    <submittedName>
        <fullName evidence="3">Uncharacterized protein</fullName>
    </submittedName>
</protein>
<feature type="region of interest" description="Disordered" evidence="2">
    <location>
        <begin position="1789"/>
        <end position="1847"/>
    </location>
</feature>
<feature type="compositionally biased region" description="Acidic residues" evidence="2">
    <location>
        <begin position="1816"/>
        <end position="1839"/>
    </location>
</feature>
<comment type="caution">
    <text evidence="3">The sequence shown here is derived from an EMBL/GenBank/DDBJ whole genome shotgun (WGS) entry which is preliminary data.</text>
</comment>
<name>A0A6G0XTF2_9STRA</name>
<feature type="coiled-coil region" evidence="1">
    <location>
        <begin position="1526"/>
        <end position="1586"/>
    </location>
</feature>
<keyword evidence="4" id="KW-1185">Reference proteome</keyword>
<feature type="compositionally biased region" description="Low complexity" evidence="2">
    <location>
        <begin position="25"/>
        <end position="37"/>
    </location>
</feature>
<evidence type="ECO:0000256" key="2">
    <source>
        <dbReference type="SAM" id="MobiDB-lite"/>
    </source>
</evidence>
<proteinExistence type="predicted"/>
<gene>
    <name evidence="3" type="ORF">Ae201684_001378</name>
</gene>
<reference evidence="3 4" key="1">
    <citation type="submission" date="2019-07" db="EMBL/GenBank/DDBJ databases">
        <title>Genomics analysis of Aphanomyces spp. identifies a new class of oomycete effector associated with host adaptation.</title>
        <authorList>
            <person name="Gaulin E."/>
        </authorList>
    </citation>
    <scope>NUCLEOTIDE SEQUENCE [LARGE SCALE GENOMIC DNA]</scope>
    <source>
        <strain evidence="3 4">ATCC 201684</strain>
    </source>
</reference>
<dbReference type="PANTHER" id="PTHR33331">
    <property type="entry name" value="COILED-COIL DOMAIN-CONTAINING PROTEIN 162"/>
    <property type="match status" value="1"/>
</dbReference>
<dbReference type="EMBL" id="VJMJ01000012">
    <property type="protein sequence ID" value="KAF0743721.1"/>
    <property type="molecule type" value="Genomic_DNA"/>
</dbReference>
<organism evidence="3 4">
    <name type="scientific">Aphanomyces euteiches</name>
    <dbReference type="NCBI Taxonomy" id="100861"/>
    <lineage>
        <taxon>Eukaryota</taxon>
        <taxon>Sar</taxon>
        <taxon>Stramenopiles</taxon>
        <taxon>Oomycota</taxon>
        <taxon>Saprolegniomycetes</taxon>
        <taxon>Saprolegniales</taxon>
        <taxon>Verrucalvaceae</taxon>
        <taxon>Aphanomyces</taxon>
    </lineage>
</organism>
<accession>A0A6G0XTF2</accession>
<feature type="region of interest" description="Disordered" evidence="2">
    <location>
        <begin position="1976"/>
        <end position="2011"/>
    </location>
</feature>
<evidence type="ECO:0000313" key="3">
    <source>
        <dbReference type="EMBL" id="KAF0743721.1"/>
    </source>
</evidence>
<dbReference type="Proteomes" id="UP000481153">
    <property type="component" value="Unassembled WGS sequence"/>
</dbReference>
<feature type="region of interest" description="Disordered" evidence="2">
    <location>
        <begin position="1379"/>
        <end position="1399"/>
    </location>
</feature>
<feature type="region of interest" description="Disordered" evidence="2">
    <location>
        <begin position="1"/>
        <end position="39"/>
    </location>
</feature>